<reference evidence="7" key="1">
    <citation type="submission" date="2016-10" db="EMBL/GenBank/DDBJ databases">
        <authorList>
            <person name="Beylefeld A."/>
            <person name="Abolnik C."/>
        </authorList>
    </citation>
    <scope>NUCLEOTIDE SEQUENCE [LARGE SCALE GENOMIC DNA]</scope>
    <source>
        <strain evidence="7">B359_6</strain>
    </source>
</reference>
<keyword evidence="3 6" id="KW-0808">Transferase</keyword>
<evidence type="ECO:0000313" key="6">
    <source>
        <dbReference type="EMBL" id="APJ38484.1"/>
    </source>
</evidence>
<dbReference type="STRING" id="48003.BLA55_02330"/>
<dbReference type="PANTHER" id="PTHR43356:SF3">
    <property type="entry name" value="PHOSPHATE ACETYLTRANSFERASE"/>
    <property type="match status" value="1"/>
</dbReference>
<dbReference type="GeneID" id="57134426"/>
<evidence type="ECO:0000256" key="1">
    <source>
        <dbReference type="ARBA" id="ARBA00000705"/>
    </source>
</evidence>
<evidence type="ECO:0000256" key="3">
    <source>
        <dbReference type="ARBA" id="ARBA00022679"/>
    </source>
</evidence>
<dbReference type="EMBL" id="CP017813">
    <property type="protein sequence ID" value="APJ38484.1"/>
    <property type="molecule type" value="Genomic_DNA"/>
</dbReference>
<name>A0A1L4FSB2_9BACT</name>
<evidence type="ECO:0000313" key="7">
    <source>
        <dbReference type="Proteomes" id="UP000184322"/>
    </source>
</evidence>
<dbReference type="KEGG" id="mpul:BLA55_02330"/>
<dbReference type="NCBIfam" id="NF007233">
    <property type="entry name" value="PRK09653.1"/>
    <property type="match status" value="1"/>
</dbReference>
<dbReference type="PIRSF" id="PIRSF000428">
    <property type="entry name" value="P_Ac_trans"/>
    <property type="match status" value="1"/>
</dbReference>
<dbReference type="Proteomes" id="UP000184322">
    <property type="component" value="Chromosome"/>
</dbReference>
<dbReference type="AlphaFoldDB" id="A0A1L4FSB2"/>
<dbReference type="InterPro" id="IPR050500">
    <property type="entry name" value="Phos_Acetyltrans/Butyryltrans"/>
</dbReference>
<comment type="similarity">
    <text evidence="2">Belongs to the phosphate acetyltransferase and butyryltransferase family.</text>
</comment>
<dbReference type="Pfam" id="PF01515">
    <property type="entry name" value="PTA_PTB"/>
    <property type="match status" value="1"/>
</dbReference>
<organism evidence="6 7">
    <name type="scientific">Mycoplasmopsis pullorum</name>
    <dbReference type="NCBI Taxonomy" id="48003"/>
    <lineage>
        <taxon>Bacteria</taxon>
        <taxon>Bacillati</taxon>
        <taxon>Mycoplasmatota</taxon>
        <taxon>Mycoplasmoidales</taxon>
        <taxon>Metamycoplasmataceae</taxon>
        <taxon>Mycoplasmopsis</taxon>
    </lineage>
</organism>
<dbReference type="OrthoDB" id="9805787at2"/>
<dbReference type="GO" id="GO:0008959">
    <property type="term" value="F:phosphate acetyltransferase activity"/>
    <property type="evidence" value="ECO:0007669"/>
    <property type="project" value="UniProtKB-EC"/>
</dbReference>
<dbReference type="RefSeq" id="WP_073372488.1">
    <property type="nucleotide sequence ID" value="NZ_CP017813.1"/>
</dbReference>
<dbReference type="Gene3D" id="3.40.50.10750">
    <property type="entry name" value="Isocitrate/Isopropylmalate dehydrogenase-like"/>
    <property type="match status" value="1"/>
</dbReference>
<evidence type="ECO:0000259" key="5">
    <source>
        <dbReference type="Pfam" id="PF01515"/>
    </source>
</evidence>
<dbReference type="InterPro" id="IPR042113">
    <property type="entry name" value="P_AcTrfase_dom1"/>
</dbReference>
<dbReference type="PANTHER" id="PTHR43356">
    <property type="entry name" value="PHOSPHATE ACETYLTRANSFERASE"/>
    <property type="match status" value="1"/>
</dbReference>
<comment type="catalytic activity">
    <reaction evidence="1">
        <text>acetyl-CoA + phosphate = acetyl phosphate + CoA</text>
        <dbReference type="Rhea" id="RHEA:19521"/>
        <dbReference type="ChEBI" id="CHEBI:22191"/>
        <dbReference type="ChEBI" id="CHEBI:43474"/>
        <dbReference type="ChEBI" id="CHEBI:57287"/>
        <dbReference type="ChEBI" id="CHEBI:57288"/>
        <dbReference type="EC" id="2.3.1.8"/>
    </reaction>
</comment>
<evidence type="ECO:0000256" key="4">
    <source>
        <dbReference type="ARBA" id="ARBA00023315"/>
    </source>
</evidence>
<feature type="domain" description="Phosphate acetyl/butaryl transferase" evidence="5">
    <location>
        <begin position="3"/>
        <end position="313"/>
    </location>
</feature>
<accession>A0A1L4FSB2</accession>
<dbReference type="InterPro" id="IPR012147">
    <property type="entry name" value="P_Ac_Bu_trans"/>
</dbReference>
<dbReference type="SUPFAM" id="SSF53659">
    <property type="entry name" value="Isocitrate/Isopropylmalate dehydrogenase-like"/>
    <property type="match status" value="1"/>
</dbReference>
<sequence length="320" mass="35015">MNFVNQILEKVNKINSPKTIVLIDGDDPRMIEAAKKIKETTNIQTLLLVEKEIQPVDGLNFINIFTDSEKINVMIEKYVELRKGKETLEQARQAVATRPVYAMLLLALGEVDGVVGGLAYPTSDILRAAFKTIGPKKGIKTISSVMIMHKENEETLIFSDISVNPEPNAEQLADIAANATEFAKQLNFDPKVAFLSFSTDGSAKTDKTLMVREATDLYNLKHPSTLALGEIQLDAALDLKVRAAKYKRDSYSEKSNVLIFPDLGAGNIGYKLVQRLANYGAIGPVVVGAAKPVNDLSRGSSVEDVYNTILITVLQSEGTN</sequence>
<dbReference type="InterPro" id="IPR042112">
    <property type="entry name" value="P_AcTrfase_dom2"/>
</dbReference>
<gene>
    <name evidence="6" type="ORF">BLA55_02330</name>
</gene>
<dbReference type="InterPro" id="IPR002505">
    <property type="entry name" value="PTA_PTB"/>
</dbReference>
<proteinExistence type="inferred from homology"/>
<protein>
    <submittedName>
        <fullName evidence="6">Phosphate acetyltransferase</fullName>
    </submittedName>
</protein>
<dbReference type="Gene3D" id="3.40.50.10950">
    <property type="match status" value="1"/>
</dbReference>
<keyword evidence="4" id="KW-0012">Acyltransferase</keyword>
<evidence type="ECO:0000256" key="2">
    <source>
        <dbReference type="ARBA" id="ARBA00005656"/>
    </source>
</evidence>
<keyword evidence="7" id="KW-1185">Reference proteome</keyword>